<name>A0A8J2HT13_COTCN</name>
<dbReference type="EMBL" id="CAJNRD030001124">
    <property type="protein sequence ID" value="CAG5107579.1"/>
    <property type="molecule type" value="Genomic_DNA"/>
</dbReference>
<feature type="domain" description="PBZ-type" evidence="2">
    <location>
        <begin position="180"/>
        <end position="203"/>
    </location>
</feature>
<comment type="caution">
    <text evidence="3">The sequence shown here is derived from an EMBL/GenBank/DDBJ whole genome shotgun (WGS) entry which is preliminary data.</text>
</comment>
<gene>
    <name evidence="3" type="ORF">HICCMSTLAB_LOCUS12814</name>
</gene>
<feature type="region of interest" description="Disordered" evidence="1">
    <location>
        <begin position="116"/>
        <end position="145"/>
    </location>
</feature>
<feature type="region of interest" description="Disordered" evidence="1">
    <location>
        <begin position="1"/>
        <end position="84"/>
    </location>
</feature>
<feature type="domain" description="PBZ-type" evidence="2">
    <location>
        <begin position="146"/>
        <end position="171"/>
    </location>
</feature>
<proteinExistence type="predicted"/>
<dbReference type="GO" id="GO:0008408">
    <property type="term" value="F:3'-5' exonuclease activity"/>
    <property type="evidence" value="ECO:0007669"/>
    <property type="project" value="InterPro"/>
</dbReference>
<sequence length="267" mass="30062">MDKKNSDGKRKSRSSNEGPPDKKSRIDIEDILLPCEDRNNDLSSHSIQNVVESSNSSKVELIKSSNDPSTSKEIHQSTSVEEATGIRVPAVNTEDKLIECTILVDTVEKKIKWNDKKNSTSKDASGDSVKNSQTPQTSTKTPAAPRAKCTFGAKCFRLNSEHKVKYSHPGDADFDVKDNRPECRHGIHCYRKNSQHKKDYQHTLVRRKRKVNANQVQVLKKGKDDDSDRDSDDSSFEESVDESEYGPSDLDESSEEENDVEDDDSDW</sequence>
<evidence type="ECO:0000313" key="3">
    <source>
        <dbReference type="EMBL" id="CAG5107579.1"/>
    </source>
</evidence>
<feature type="compositionally biased region" description="Polar residues" evidence="1">
    <location>
        <begin position="128"/>
        <end position="141"/>
    </location>
</feature>
<dbReference type="InterPro" id="IPR039253">
    <property type="entry name" value="APLF"/>
</dbReference>
<evidence type="ECO:0000256" key="1">
    <source>
        <dbReference type="SAM" id="MobiDB-lite"/>
    </source>
</evidence>
<dbReference type="GO" id="GO:0005634">
    <property type="term" value="C:nucleus"/>
    <property type="evidence" value="ECO:0007669"/>
    <property type="project" value="TreeGrafter"/>
</dbReference>
<reference evidence="3" key="1">
    <citation type="submission" date="2021-04" db="EMBL/GenBank/DDBJ databases">
        <authorList>
            <person name="Chebbi M.A.C M."/>
        </authorList>
    </citation>
    <scope>NUCLEOTIDE SEQUENCE</scope>
</reference>
<dbReference type="Pfam" id="PF10283">
    <property type="entry name" value="zf-CCHH"/>
    <property type="match status" value="2"/>
</dbReference>
<dbReference type="PANTHER" id="PTHR21315:SF2">
    <property type="entry name" value="APRATAXIN AND PNK-LIKE FACTOR"/>
    <property type="match status" value="1"/>
</dbReference>
<dbReference type="PANTHER" id="PTHR21315">
    <property type="entry name" value="APRATAXIN AND PNK-LIKE FACTOR-RELATED"/>
    <property type="match status" value="1"/>
</dbReference>
<dbReference type="InterPro" id="IPR019406">
    <property type="entry name" value="APLF_PBZ"/>
</dbReference>
<accession>A0A8J2HT13</accession>
<evidence type="ECO:0000259" key="2">
    <source>
        <dbReference type="Pfam" id="PF10283"/>
    </source>
</evidence>
<feature type="region of interest" description="Disordered" evidence="1">
    <location>
        <begin position="209"/>
        <end position="267"/>
    </location>
</feature>
<protein>
    <submittedName>
        <fullName evidence="3">Similar to APLF: Aprataxin and PNK-like factor (Homo sapiens)</fullName>
    </submittedName>
</protein>
<keyword evidence="4" id="KW-1185">Reference proteome</keyword>
<organism evidence="3 4">
    <name type="scientific">Cotesia congregata</name>
    <name type="common">Parasitoid wasp</name>
    <name type="synonym">Apanteles congregatus</name>
    <dbReference type="NCBI Taxonomy" id="51543"/>
    <lineage>
        <taxon>Eukaryota</taxon>
        <taxon>Metazoa</taxon>
        <taxon>Ecdysozoa</taxon>
        <taxon>Arthropoda</taxon>
        <taxon>Hexapoda</taxon>
        <taxon>Insecta</taxon>
        <taxon>Pterygota</taxon>
        <taxon>Neoptera</taxon>
        <taxon>Endopterygota</taxon>
        <taxon>Hymenoptera</taxon>
        <taxon>Apocrita</taxon>
        <taxon>Ichneumonoidea</taxon>
        <taxon>Braconidae</taxon>
        <taxon>Microgastrinae</taxon>
        <taxon>Cotesia</taxon>
    </lineage>
</organism>
<dbReference type="AlphaFoldDB" id="A0A8J2HT13"/>
<dbReference type="GO" id="GO:0006302">
    <property type="term" value="P:double-strand break repair"/>
    <property type="evidence" value="ECO:0007669"/>
    <property type="project" value="InterPro"/>
</dbReference>
<feature type="compositionally biased region" description="Acidic residues" evidence="1">
    <location>
        <begin position="227"/>
        <end position="267"/>
    </location>
</feature>
<evidence type="ECO:0000313" key="4">
    <source>
        <dbReference type="Proteomes" id="UP000786811"/>
    </source>
</evidence>
<dbReference type="GO" id="GO:0035861">
    <property type="term" value="C:site of double-strand break"/>
    <property type="evidence" value="ECO:0007669"/>
    <property type="project" value="TreeGrafter"/>
</dbReference>
<dbReference type="OrthoDB" id="10256774at2759"/>
<feature type="compositionally biased region" description="Basic and acidic residues" evidence="1">
    <location>
        <begin position="19"/>
        <end position="28"/>
    </location>
</feature>
<feature type="compositionally biased region" description="Low complexity" evidence="1">
    <location>
        <begin position="49"/>
        <end position="59"/>
    </location>
</feature>
<dbReference type="Proteomes" id="UP000786811">
    <property type="component" value="Unassembled WGS sequence"/>
</dbReference>
<dbReference type="GO" id="GO:0003906">
    <property type="term" value="F:DNA-(apurinic or apyrimidinic site) endonuclease activity"/>
    <property type="evidence" value="ECO:0007669"/>
    <property type="project" value="InterPro"/>
</dbReference>